<evidence type="ECO:0000259" key="3">
    <source>
        <dbReference type="PROSITE" id="PS50022"/>
    </source>
</evidence>
<keyword evidence="1" id="KW-0175">Coiled coil</keyword>
<protein>
    <recommendedName>
        <fullName evidence="3">F5/8 type C domain-containing protein</fullName>
    </recommendedName>
</protein>
<dbReference type="Gene3D" id="2.60.120.560">
    <property type="entry name" value="Exo-inulinase, domain 1"/>
    <property type="match status" value="2"/>
</dbReference>
<feature type="domain" description="F5/8 type C" evidence="3">
    <location>
        <begin position="325"/>
        <end position="474"/>
    </location>
</feature>
<dbReference type="Gene3D" id="2.80.10.50">
    <property type="match status" value="1"/>
</dbReference>
<dbReference type="Gene3D" id="2.60.120.260">
    <property type="entry name" value="Galactose-binding domain-like"/>
    <property type="match status" value="2"/>
</dbReference>
<dbReference type="InterPro" id="IPR014716">
    <property type="entry name" value="Fibrinogen_a/b/g_C_1"/>
</dbReference>
<dbReference type="InterPro" id="IPR035992">
    <property type="entry name" value="Ricin_B-like_lectins"/>
</dbReference>
<dbReference type="PROSITE" id="PS50231">
    <property type="entry name" value="RICIN_B_LECTIN"/>
    <property type="match status" value="1"/>
</dbReference>
<dbReference type="SUPFAM" id="SSF69848">
    <property type="entry name" value="LCCL domain"/>
    <property type="match status" value="1"/>
</dbReference>
<dbReference type="InterPro" id="IPR008979">
    <property type="entry name" value="Galactose-bd-like_sf"/>
</dbReference>
<dbReference type="InterPro" id="IPR000772">
    <property type="entry name" value="Ricin_B_lectin"/>
</dbReference>
<feature type="signal peptide" evidence="2">
    <location>
        <begin position="1"/>
        <end position="20"/>
    </location>
</feature>
<dbReference type="Pfam" id="PF00754">
    <property type="entry name" value="F5_F8_type_C"/>
    <property type="match status" value="2"/>
</dbReference>
<gene>
    <name evidence="4" type="ORF">BgAZ_303010</name>
</gene>
<dbReference type="Pfam" id="PF03815">
    <property type="entry name" value="LCCL"/>
    <property type="match status" value="1"/>
</dbReference>
<feature type="chain" id="PRO_5042092037" description="F5/8 type C domain-containing protein" evidence="2">
    <location>
        <begin position="21"/>
        <end position="1574"/>
    </location>
</feature>
<keyword evidence="5" id="KW-1185">Reference proteome</keyword>
<accession>A0AAD8LJW7</accession>
<evidence type="ECO:0000313" key="5">
    <source>
        <dbReference type="Proteomes" id="UP001230268"/>
    </source>
</evidence>
<reference evidence="4" key="1">
    <citation type="submission" date="2023-08" db="EMBL/GenBank/DDBJ databases">
        <title>Draft sequence of the Babesia gibsoni genome.</title>
        <authorList>
            <person name="Yamagishi J.Y."/>
            <person name="Xuan X.X."/>
        </authorList>
    </citation>
    <scope>NUCLEOTIDE SEQUENCE</scope>
    <source>
        <strain evidence="4">Azabu</strain>
    </source>
</reference>
<dbReference type="Gene3D" id="2.170.130.20">
    <property type="entry name" value="LCCL-like domain"/>
    <property type="match status" value="1"/>
</dbReference>
<dbReference type="Pfam" id="PF00652">
    <property type="entry name" value="Ricin_B_lectin"/>
    <property type="match status" value="1"/>
</dbReference>
<dbReference type="Gene3D" id="3.90.215.10">
    <property type="entry name" value="Gamma Fibrinogen, chain A, domain 1"/>
    <property type="match status" value="1"/>
</dbReference>
<evidence type="ECO:0000256" key="2">
    <source>
        <dbReference type="SAM" id="SignalP"/>
    </source>
</evidence>
<feature type="coiled-coil region" evidence="1">
    <location>
        <begin position="529"/>
        <end position="577"/>
    </location>
</feature>
<dbReference type="InterPro" id="IPR036056">
    <property type="entry name" value="Fibrinogen-like_C"/>
</dbReference>
<dbReference type="SUPFAM" id="SSF56496">
    <property type="entry name" value="Fibrinogen C-terminal domain-like"/>
    <property type="match status" value="1"/>
</dbReference>
<keyword evidence="2" id="KW-0732">Signal</keyword>
<dbReference type="InterPro" id="IPR036609">
    <property type="entry name" value="LCCL_sf"/>
</dbReference>
<proteinExistence type="predicted"/>
<dbReference type="SUPFAM" id="SSF49785">
    <property type="entry name" value="Galactose-binding domain-like"/>
    <property type="match status" value="2"/>
</dbReference>
<evidence type="ECO:0000256" key="1">
    <source>
        <dbReference type="SAM" id="Coils"/>
    </source>
</evidence>
<dbReference type="SUPFAM" id="SSF50370">
    <property type="entry name" value="Ricin B-like lectins"/>
    <property type="match status" value="1"/>
</dbReference>
<dbReference type="InterPro" id="IPR004043">
    <property type="entry name" value="LCCL"/>
</dbReference>
<dbReference type="InterPro" id="IPR000421">
    <property type="entry name" value="FA58C"/>
</dbReference>
<organism evidence="4 5">
    <name type="scientific">Babesia gibsoni</name>
    <dbReference type="NCBI Taxonomy" id="33632"/>
    <lineage>
        <taxon>Eukaryota</taxon>
        <taxon>Sar</taxon>
        <taxon>Alveolata</taxon>
        <taxon>Apicomplexa</taxon>
        <taxon>Aconoidasida</taxon>
        <taxon>Piroplasmida</taxon>
        <taxon>Babesiidae</taxon>
        <taxon>Babesia</taxon>
    </lineage>
</organism>
<evidence type="ECO:0000313" key="4">
    <source>
        <dbReference type="EMBL" id="KAK1442783.1"/>
    </source>
</evidence>
<dbReference type="PROSITE" id="PS50022">
    <property type="entry name" value="FA58C_3"/>
    <property type="match status" value="1"/>
</dbReference>
<dbReference type="EMBL" id="JAVEPI010000003">
    <property type="protein sequence ID" value="KAK1442783.1"/>
    <property type="molecule type" value="Genomic_DNA"/>
</dbReference>
<name>A0AAD8LJW7_BABGI</name>
<dbReference type="Proteomes" id="UP001230268">
    <property type="component" value="Unassembled WGS sequence"/>
</dbReference>
<sequence length="1574" mass="174582">MGPFYLLSAALLLCSSGVGSIKYLEVPKETTAKIGVSDNKVELAKSPDTKIADKHDKVAIEVNDRAKRTLFGASSATSNSTFKALGSSGTRKYDADNAITRGGGYWCSEGNVEQDREIYWTAELRGTRVLTGITILWVYAPQMGRLLFSNQQLSAVSISTKRQKNDQFEEVVPFQAVDPTETTQSISFKKKVEAQYVKVTMKGQINGYFGIEFVQFHGEPNPVFRIQSGITSIEDMCLQVDESGEVVLESCISAIAGFKFNDIWRYNEKRQIYNPVSMLCMTLQDDVDTEGGKIVMLPCDKYTSGNSWDLLPNNQIKLRRPGNICLSQAGSHAGLANVALNKIASSSLSRKNDPAYNAERALDGNLQSYWASEHFTAETVPEKVEFVVDLQDYYKVRKIEIEWESPALVYNVLYRKDNEEWELLRKVRANTLNKTVDEAHNKVMRFIKLELIRPNPEYMNSAGQIFYGIKSFSVLSLRLRTIVEPCAQAKLSKDARDKYFLESVYEVDLHSGDTLKAAETAIDSLVEHMERKIAHIENLNGKMQQCKQRQINALKRAQELERSFERVSNEVYRFEADMGLQGNYMPDEQTPSDCIEIKNRGENNPTGFYYIHPPCAEKKVRVYCDMYTGSSYYVAHMETSHVGLSDVYSTCRSYGLDPFHMQHESQIEALKIMLKTTDTHGDNLFPIAVKVGNNFKSLDLENDVTPMMDYKTDAENNIVAIGSEGTQYVDGRKTDFSGVICSSNYSSVRLPPDVIKLGCQTLIQEHDAIKDAPMGTVLSVTCPKDCAHNDDDSMDVEGGNDGLYSTRTPICMAAIHSAEYKKNATYDLQKVSAPVEFEGFFQNGIQSTSAPAMVGEIAFKITRKRNECAPKKIEPIVDRNAVEKHSTQPEISINSFKDRINTNVRLFNQGSKLDAATGEAIGELVTQVNQQSVKASPMFLDLFNHHFSETVSGALQLIKIADIQRQPLEVILDKLDDGIVSLQNKLQWLAARVSYKKGSLIDGIKALQRESSMQDSFEPWSSYDVTNSNLFDLFRSVTVGTVKGVPKWSVSELALRGSPETVISQTSEFTVQGPISGALLYLNSANYYDFIYSSSVYAGGSGSFGLAFRIVDENNYYLFQMIQVNGGYKRLVRVVNGEPFEIAKIEDGGFIEGVLYTVRIEARQCRISVSIVQGVDPVFDVPSRSIDIIDCYHTSGSVGLYSGQINLVHFARLHVETLPCIRYDKPPLPPKPPICSIYNESYVAGFNSNWRVLDNSGAWNFENDVGGEYKVIAHRGFQAIDGSVEPSIAVLKGGRSCKAGIFRASLFPQCDPSGVMGMIVHFSDAGNYVSFECSGRSCKIVQMHKGTRSILAETSMSGLTVSSWNMVELIFKRDSITASLGTKTLQTLFINTAFSEDLQAPGTVGLYSLGCAGCAFSNISLTPNYSAGYKGPVGNGATGMTARDDQCMAIDRLEHCKTIAPGKVNTCEANYCTYCCEKANPEAPALQDLCYSRCRDLDHSVVLLQKTVEQFWRGCASSLLDTGKEKLKDGEPDIHESDRVGDCELCCESSLFVEGVSVQINKAAKARCLKLCSS</sequence>
<comment type="caution">
    <text evidence="4">The sequence shown here is derived from an EMBL/GenBank/DDBJ whole genome shotgun (WGS) entry which is preliminary data.</text>
</comment>